<dbReference type="Proteomes" id="UP000824120">
    <property type="component" value="Chromosome 10"/>
</dbReference>
<comment type="caution">
    <text evidence="1">The sequence shown here is derived from an EMBL/GenBank/DDBJ whole genome shotgun (WGS) entry which is preliminary data.</text>
</comment>
<keyword evidence="2" id="KW-1185">Reference proteome</keyword>
<protein>
    <submittedName>
        <fullName evidence="1">Uncharacterized protein</fullName>
    </submittedName>
</protein>
<evidence type="ECO:0000313" key="2">
    <source>
        <dbReference type="Proteomes" id="UP000824120"/>
    </source>
</evidence>
<gene>
    <name evidence="1" type="ORF">H5410_052196</name>
</gene>
<proteinExistence type="predicted"/>
<dbReference type="EMBL" id="JACXVP010000010">
    <property type="protein sequence ID" value="KAG5581569.1"/>
    <property type="molecule type" value="Genomic_DNA"/>
</dbReference>
<name>A0A9J5X061_SOLCO</name>
<dbReference type="AlphaFoldDB" id="A0A9J5X061"/>
<evidence type="ECO:0000313" key="1">
    <source>
        <dbReference type="EMBL" id="KAG5581569.1"/>
    </source>
</evidence>
<sequence length="78" mass="8802">MKNREVPTHKTIRSSEGTKIELKALPPRLERSTVETGAPNKIRITYEMREGRKYDKSLPGVEALAAAMMNFDSDGIRI</sequence>
<reference evidence="1 2" key="1">
    <citation type="submission" date="2020-09" db="EMBL/GenBank/DDBJ databases">
        <title>De no assembly of potato wild relative species, Solanum commersonii.</title>
        <authorList>
            <person name="Cho K."/>
        </authorList>
    </citation>
    <scope>NUCLEOTIDE SEQUENCE [LARGE SCALE GENOMIC DNA]</scope>
    <source>
        <strain evidence="1">LZ3.2</strain>
        <tissue evidence="1">Leaf</tissue>
    </source>
</reference>
<organism evidence="1 2">
    <name type="scientific">Solanum commersonii</name>
    <name type="common">Commerson's wild potato</name>
    <name type="synonym">Commerson's nightshade</name>
    <dbReference type="NCBI Taxonomy" id="4109"/>
    <lineage>
        <taxon>Eukaryota</taxon>
        <taxon>Viridiplantae</taxon>
        <taxon>Streptophyta</taxon>
        <taxon>Embryophyta</taxon>
        <taxon>Tracheophyta</taxon>
        <taxon>Spermatophyta</taxon>
        <taxon>Magnoliopsida</taxon>
        <taxon>eudicotyledons</taxon>
        <taxon>Gunneridae</taxon>
        <taxon>Pentapetalae</taxon>
        <taxon>asterids</taxon>
        <taxon>lamiids</taxon>
        <taxon>Solanales</taxon>
        <taxon>Solanaceae</taxon>
        <taxon>Solanoideae</taxon>
        <taxon>Solaneae</taxon>
        <taxon>Solanum</taxon>
    </lineage>
</organism>
<accession>A0A9J5X061</accession>